<dbReference type="InterPro" id="IPR011990">
    <property type="entry name" value="TPR-like_helical_dom_sf"/>
</dbReference>
<feature type="compositionally biased region" description="Pro residues" evidence="1">
    <location>
        <begin position="249"/>
        <end position="263"/>
    </location>
</feature>
<comment type="caution">
    <text evidence="2">The sequence shown here is derived from an EMBL/GenBank/DDBJ whole genome shotgun (WGS) entry which is preliminary data.</text>
</comment>
<feature type="compositionally biased region" description="Low complexity" evidence="1">
    <location>
        <begin position="296"/>
        <end position="320"/>
    </location>
</feature>
<dbReference type="GO" id="GO:0032153">
    <property type="term" value="C:cell division site"/>
    <property type="evidence" value="ECO:0007669"/>
    <property type="project" value="TreeGrafter"/>
</dbReference>
<feature type="region of interest" description="Disordered" evidence="1">
    <location>
        <begin position="138"/>
        <end position="158"/>
    </location>
</feature>
<dbReference type="SUPFAM" id="SSF81901">
    <property type="entry name" value="HCP-like"/>
    <property type="match status" value="1"/>
</dbReference>
<feature type="compositionally biased region" description="Low complexity" evidence="1">
    <location>
        <begin position="271"/>
        <end position="287"/>
    </location>
</feature>
<feature type="compositionally biased region" description="Low complexity" evidence="1">
    <location>
        <begin position="327"/>
        <end position="343"/>
    </location>
</feature>
<sequence>MEVLSQARTPSPNPGPSAYDQSSPLDALVRRASSRRVRNKDTLGPIATSSLLPVHPSTPPRHPDDKPEWSSPHSPLLHTQFRNSTATTASYLPDRGSTYGDTSMSSDGWGDRHMSNLGPMRGPVLSTASEYTLDEITGSYRDSYNPSPHPGTRQDIAPSPLHYQVPTVVVSDLDVDSEPYQQEPSPPSNRMPSRLPASHKVANFSRPVPPVINGTMDRKMQVLARNGGRPVSPLMHDEVRSLSGMQSPDVPPSPSISIHPPPVEYAYPSPSSQYTESFQQQQQSQRSPYGPPPRSASPSTSVYSNYSYYPYPGSQPTTPTGNGPHLGPSGPRPSGSQSRPTSPNAAQPNLTNPQTAMDFLQLGIQAHLANNLTESAKHFEKSATLGGGCGIGMLMWGLTLRHGWGVTKSEPQGFKWLKKAAEIAVGDLESARGGMDAKGVKDELVLAIYEVGQSFFRGWGIEKDKKMGVSYFRVAARLGDPDAQQELAFCLANGKGCKKDRKEAAKWYRAAVAQGVSDIGLAWIYKEKFQD</sequence>
<dbReference type="PANTHER" id="PTHR43628">
    <property type="entry name" value="ACTIVATOR OF C KINASE PROTEIN 1-RELATED"/>
    <property type="match status" value="1"/>
</dbReference>
<dbReference type="InterPro" id="IPR006597">
    <property type="entry name" value="Sel1-like"/>
</dbReference>
<keyword evidence="3" id="KW-1185">Reference proteome</keyword>
<feature type="compositionally biased region" description="Polar residues" evidence="1">
    <location>
        <begin position="1"/>
        <end position="10"/>
    </location>
</feature>
<organism evidence="2 3">
    <name type="scientific">Cerrena zonata</name>
    <dbReference type="NCBI Taxonomy" id="2478898"/>
    <lineage>
        <taxon>Eukaryota</taxon>
        <taxon>Fungi</taxon>
        <taxon>Dikarya</taxon>
        <taxon>Basidiomycota</taxon>
        <taxon>Agaricomycotina</taxon>
        <taxon>Agaricomycetes</taxon>
        <taxon>Polyporales</taxon>
        <taxon>Cerrenaceae</taxon>
        <taxon>Cerrena</taxon>
    </lineage>
</organism>
<dbReference type="PANTHER" id="PTHR43628:SF1">
    <property type="entry name" value="CHITIN SYNTHASE REGULATORY FACTOR 2-RELATED"/>
    <property type="match status" value="1"/>
</dbReference>
<dbReference type="Gene3D" id="1.25.40.10">
    <property type="entry name" value="Tetratricopeptide repeat domain"/>
    <property type="match status" value="1"/>
</dbReference>
<gene>
    <name evidence="2" type="ORF">QCA50_008513</name>
</gene>
<dbReference type="Proteomes" id="UP001385951">
    <property type="component" value="Unassembled WGS sequence"/>
</dbReference>
<evidence type="ECO:0000313" key="2">
    <source>
        <dbReference type="EMBL" id="KAK7688143.1"/>
    </source>
</evidence>
<proteinExistence type="predicted"/>
<evidence type="ECO:0000313" key="3">
    <source>
        <dbReference type="Proteomes" id="UP001385951"/>
    </source>
</evidence>
<protein>
    <recommendedName>
        <fullName evidence="4">HCP-like protein</fullName>
    </recommendedName>
</protein>
<reference evidence="2 3" key="1">
    <citation type="submission" date="2022-09" db="EMBL/GenBank/DDBJ databases">
        <authorList>
            <person name="Palmer J.M."/>
        </authorList>
    </citation>
    <scope>NUCLEOTIDE SEQUENCE [LARGE SCALE GENOMIC DNA]</scope>
    <source>
        <strain evidence="2 3">DSM 7382</strain>
    </source>
</reference>
<name>A0AAW0GDT2_9APHY</name>
<feature type="region of interest" description="Disordered" evidence="1">
    <location>
        <begin position="242"/>
        <end position="352"/>
    </location>
</feature>
<evidence type="ECO:0000256" key="1">
    <source>
        <dbReference type="SAM" id="MobiDB-lite"/>
    </source>
</evidence>
<feature type="compositionally biased region" description="Polar residues" evidence="1">
    <location>
        <begin position="80"/>
        <end position="90"/>
    </location>
</feature>
<dbReference type="EMBL" id="JASBNA010000011">
    <property type="protein sequence ID" value="KAK7688143.1"/>
    <property type="molecule type" value="Genomic_DNA"/>
</dbReference>
<feature type="region of interest" description="Disordered" evidence="1">
    <location>
        <begin position="1"/>
        <end position="106"/>
    </location>
</feature>
<dbReference type="InterPro" id="IPR052945">
    <property type="entry name" value="Mitotic_Regulator"/>
</dbReference>
<accession>A0AAW0GDT2</accession>
<evidence type="ECO:0008006" key="4">
    <source>
        <dbReference type="Google" id="ProtNLM"/>
    </source>
</evidence>
<dbReference type="GO" id="GO:0010972">
    <property type="term" value="P:negative regulation of G2/M transition of mitotic cell cycle"/>
    <property type="evidence" value="ECO:0007669"/>
    <property type="project" value="TreeGrafter"/>
</dbReference>
<dbReference type="AlphaFoldDB" id="A0AAW0GDT2"/>
<dbReference type="SMART" id="SM00671">
    <property type="entry name" value="SEL1"/>
    <property type="match status" value="3"/>
</dbReference>
<dbReference type="Pfam" id="PF08238">
    <property type="entry name" value="Sel1"/>
    <property type="match status" value="3"/>
</dbReference>